<dbReference type="NCBIfam" id="NF004978">
    <property type="entry name" value="PRK06354.1"/>
    <property type="match status" value="1"/>
</dbReference>
<dbReference type="GO" id="GO:0000287">
    <property type="term" value="F:magnesium ion binding"/>
    <property type="evidence" value="ECO:0007669"/>
    <property type="project" value="UniProtKB-UniRule"/>
</dbReference>
<keyword evidence="9" id="KW-0067">ATP-binding</keyword>
<comment type="similarity">
    <text evidence="3 14">Belongs to the pyruvate kinase family.</text>
</comment>
<dbReference type="InterPro" id="IPR015813">
    <property type="entry name" value="Pyrv/PenolPyrv_kinase-like_dom"/>
</dbReference>
<dbReference type="FunFam" id="2.40.33.10:FF:000001">
    <property type="entry name" value="Pyruvate kinase"/>
    <property type="match status" value="1"/>
</dbReference>
<dbReference type="Pfam" id="PF00224">
    <property type="entry name" value="PK"/>
    <property type="match status" value="1"/>
</dbReference>
<organism evidence="17 18">
    <name type="scientific">Rhodanobacter glycinis</name>
    <dbReference type="NCBI Taxonomy" id="582702"/>
    <lineage>
        <taxon>Bacteria</taxon>
        <taxon>Pseudomonadati</taxon>
        <taxon>Pseudomonadota</taxon>
        <taxon>Gammaproteobacteria</taxon>
        <taxon>Lysobacterales</taxon>
        <taxon>Rhodanobacteraceae</taxon>
        <taxon>Rhodanobacter</taxon>
    </lineage>
</organism>
<evidence type="ECO:0000313" key="18">
    <source>
        <dbReference type="Proteomes" id="UP000319486"/>
    </source>
</evidence>
<evidence type="ECO:0000256" key="7">
    <source>
        <dbReference type="ARBA" id="ARBA00022741"/>
    </source>
</evidence>
<dbReference type="NCBIfam" id="NF004491">
    <property type="entry name" value="PRK05826.1"/>
    <property type="match status" value="1"/>
</dbReference>
<feature type="domain" description="Pyruvate kinase barrel" evidence="15">
    <location>
        <begin position="7"/>
        <end position="329"/>
    </location>
</feature>
<dbReference type="Gene3D" id="3.20.20.60">
    <property type="entry name" value="Phosphoenolpyruvate-binding domains"/>
    <property type="match status" value="1"/>
</dbReference>
<evidence type="ECO:0000256" key="9">
    <source>
        <dbReference type="ARBA" id="ARBA00022840"/>
    </source>
</evidence>
<dbReference type="AlphaFoldDB" id="A0A502FGR7"/>
<dbReference type="InterPro" id="IPR015793">
    <property type="entry name" value="Pyrv_Knase_brl"/>
</dbReference>
<dbReference type="Pfam" id="PF02887">
    <property type="entry name" value="PK_C"/>
    <property type="match status" value="1"/>
</dbReference>
<evidence type="ECO:0000313" key="17">
    <source>
        <dbReference type="EMBL" id="TPG11168.1"/>
    </source>
</evidence>
<dbReference type="PROSITE" id="PS00110">
    <property type="entry name" value="PYRUVATE_KINASE"/>
    <property type="match status" value="1"/>
</dbReference>
<keyword evidence="12 17" id="KW-0670">Pyruvate</keyword>
<dbReference type="InterPro" id="IPR036918">
    <property type="entry name" value="Pyrv_Knase_C_sf"/>
</dbReference>
<dbReference type="OrthoDB" id="9812123at2"/>
<keyword evidence="18" id="KW-1185">Reference proteome</keyword>
<keyword evidence="8 14" id="KW-0418">Kinase</keyword>
<evidence type="ECO:0000256" key="8">
    <source>
        <dbReference type="ARBA" id="ARBA00022777"/>
    </source>
</evidence>
<dbReference type="InterPro" id="IPR001697">
    <property type="entry name" value="Pyr_Knase"/>
</dbReference>
<keyword evidence="10 14" id="KW-0460">Magnesium</keyword>
<sequence>MTDTTLRRTKIVATLGPATDAPGMLEKLIAEGVDVVRLNLSHGVPDDHRARANAVRAAAAAAGREVGVLADLQGPKIRIETFANGPVELVDGALFVLDCRPDAPPGDVTRVGVSYYGLPQDVHAGDVLLLDDGLVALTVLDVVGVEVRCQVLIGGKLSNRKGLNRQGGGLSVTALSDKDKADIKLAAEIGADFLAVSFVRSAEDMHQARRLLHEAGGNAALVAKIERADAIPVLGEIIDASDVVMVARGDLGVEIGDAELPGLQKKIIRESVQRNRAVITATQMLQSMVRSPIPTRAEVLDVANAVIDGTDAVMLSEETAAGAHPDKAVAAMRRICLGAERQFEPKEDLAAGGHRLDRTDQAIALAAMLLAGELGVRAIVALTESGATAQWLSRYRTAIPIYALSPLADARRRMLLLRDVRPVAFSHEGLSSAATTRAAVQQLFAQGRLSEGDRVVLTHGDHVGQGGGTNTLKLLSVGADGMVESLRNL</sequence>
<comment type="caution">
    <text evidence="17">The sequence shown here is derived from an EMBL/GenBank/DDBJ whole genome shotgun (WGS) entry which is preliminary data.</text>
</comment>
<comment type="catalytic activity">
    <reaction evidence="14">
        <text>pyruvate + ATP = phosphoenolpyruvate + ADP + H(+)</text>
        <dbReference type="Rhea" id="RHEA:18157"/>
        <dbReference type="ChEBI" id="CHEBI:15361"/>
        <dbReference type="ChEBI" id="CHEBI:15378"/>
        <dbReference type="ChEBI" id="CHEBI:30616"/>
        <dbReference type="ChEBI" id="CHEBI:58702"/>
        <dbReference type="ChEBI" id="CHEBI:456216"/>
        <dbReference type="EC" id="2.7.1.40"/>
    </reaction>
</comment>
<evidence type="ECO:0000256" key="1">
    <source>
        <dbReference type="ARBA" id="ARBA00001958"/>
    </source>
</evidence>
<dbReference type="UniPathway" id="UPA00109">
    <property type="reaction ID" value="UER00188"/>
</dbReference>
<evidence type="ECO:0000256" key="14">
    <source>
        <dbReference type="RuleBase" id="RU000504"/>
    </source>
</evidence>
<dbReference type="STRING" id="582702.SAMN05192579_10364"/>
<dbReference type="SUPFAM" id="SSF52935">
    <property type="entry name" value="PK C-terminal domain-like"/>
    <property type="match status" value="1"/>
</dbReference>
<evidence type="ECO:0000256" key="12">
    <source>
        <dbReference type="ARBA" id="ARBA00023317"/>
    </source>
</evidence>
<dbReference type="InterPro" id="IPR015806">
    <property type="entry name" value="Pyrv_Knase_insert_dom_sf"/>
</dbReference>
<dbReference type="EC" id="2.7.1.40" evidence="4 13"/>
<keyword evidence="11 14" id="KW-0324">Glycolysis</keyword>
<dbReference type="NCBIfam" id="TIGR01064">
    <property type="entry name" value="pyruv_kin"/>
    <property type="match status" value="1"/>
</dbReference>
<evidence type="ECO:0000259" key="16">
    <source>
        <dbReference type="Pfam" id="PF02887"/>
    </source>
</evidence>
<dbReference type="EMBL" id="RCZO01000001">
    <property type="protein sequence ID" value="TPG11168.1"/>
    <property type="molecule type" value="Genomic_DNA"/>
</dbReference>
<keyword evidence="6" id="KW-0479">Metal-binding</keyword>
<evidence type="ECO:0000256" key="2">
    <source>
        <dbReference type="ARBA" id="ARBA00004997"/>
    </source>
</evidence>
<dbReference type="GO" id="GO:0004743">
    <property type="term" value="F:pyruvate kinase activity"/>
    <property type="evidence" value="ECO:0007669"/>
    <property type="project" value="UniProtKB-UniRule"/>
</dbReference>
<evidence type="ECO:0000256" key="10">
    <source>
        <dbReference type="ARBA" id="ARBA00022842"/>
    </source>
</evidence>
<feature type="domain" description="Pyruvate kinase C-terminal" evidence="16">
    <location>
        <begin position="361"/>
        <end position="474"/>
    </location>
</feature>
<dbReference type="SUPFAM" id="SSF50800">
    <property type="entry name" value="PK beta-barrel domain-like"/>
    <property type="match status" value="1"/>
</dbReference>
<evidence type="ECO:0000256" key="4">
    <source>
        <dbReference type="ARBA" id="ARBA00012142"/>
    </source>
</evidence>
<evidence type="ECO:0000256" key="13">
    <source>
        <dbReference type="NCBIfam" id="TIGR01064"/>
    </source>
</evidence>
<dbReference type="InterPro" id="IPR015795">
    <property type="entry name" value="Pyrv_Knase_C"/>
</dbReference>
<dbReference type="InterPro" id="IPR018209">
    <property type="entry name" value="Pyrv_Knase_AS"/>
</dbReference>
<dbReference type="SUPFAM" id="SSF51621">
    <property type="entry name" value="Phosphoenolpyruvate/pyruvate domain"/>
    <property type="match status" value="1"/>
</dbReference>
<protein>
    <recommendedName>
        <fullName evidence="4 13">Pyruvate kinase</fullName>
        <ecNumber evidence="4 13">2.7.1.40</ecNumber>
    </recommendedName>
</protein>
<accession>A0A502FGR7</accession>
<evidence type="ECO:0000256" key="6">
    <source>
        <dbReference type="ARBA" id="ARBA00022723"/>
    </source>
</evidence>
<dbReference type="GO" id="GO:0016301">
    <property type="term" value="F:kinase activity"/>
    <property type="evidence" value="ECO:0007669"/>
    <property type="project" value="UniProtKB-KW"/>
</dbReference>
<dbReference type="InterPro" id="IPR040442">
    <property type="entry name" value="Pyrv_kinase-like_dom_sf"/>
</dbReference>
<dbReference type="Gene3D" id="2.40.33.10">
    <property type="entry name" value="PK beta-barrel domain-like"/>
    <property type="match status" value="1"/>
</dbReference>
<evidence type="ECO:0000256" key="11">
    <source>
        <dbReference type="ARBA" id="ARBA00023152"/>
    </source>
</evidence>
<dbReference type="InterPro" id="IPR011037">
    <property type="entry name" value="Pyrv_Knase-like_insert_dom_sf"/>
</dbReference>
<reference evidence="17 18" key="1">
    <citation type="journal article" date="2019" name="Environ. Microbiol.">
        <title>Species interactions and distinct microbial communities in high Arctic permafrost affected cryosols are associated with the CH4 and CO2 gas fluxes.</title>
        <authorList>
            <person name="Altshuler I."/>
            <person name="Hamel J."/>
            <person name="Turney S."/>
            <person name="Magnuson E."/>
            <person name="Levesque R."/>
            <person name="Greer C."/>
            <person name="Whyte L.G."/>
        </authorList>
    </citation>
    <scope>NUCLEOTIDE SEQUENCE [LARGE SCALE GENOMIC DNA]</scope>
    <source>
        <strain evidence="17 18">S13Y</strain>
    </source>
</reference>
<dbReference type="GO" id="GO:0005524">
    <property type="term" value="F:ATP binding"/>
    <property type="evidence" value="ECO:0007669"/>
    <property type="project" value="UniProtKB-KW"/>
</dbReference>
<gene>
    <name evidence="17" type="primary">pyk</name>
    <name evidence="17" type="ORF">EAH88_01040</name>
</gene>
<comment type="cofactor">
    <cofactor evidence="1">
        <name>K(+)</name>
        <dbReference type="ChEBI" id="CHEBI:29103"/>
    </cofactor>
</comment>
<keyword evidence="7" id="KW-0547">Nucleotide-binding</keyword>
<evidence type="ECO:0000256" key="5">
    <source>
        <dbReference type="ARBA" id="ARBA00022679"/>
    </source>
</evidence>
<keyword evidence="5 14" id="KW-0808">Transferase</keyword>
<evidence type="ECO:0000259" key="15">
    <source>
        <dbReference type="Pfam" id="PF00224"/>
    </source>
</evidence>
<dbReference type="RefSeq" id="WP_140648379.1">
    <property type="nucleotide sequence ID" value="NZ_RCZB01000002.1"/>
</dbReference>
<dbReference type="GO" id="GO:0030955">
    <property type="term" value="F:potassium ion binding"/>
    <property type="evidence" value="ECO:0007669"/>
    <property type="project" value="UniProtKB-UniRule"/>
</dbReference>
<comment type="pathway">
    <text evidence="2 14">Carbohydrate degradation; glycolysis; pyruvate from D-glyceraldehyde 3-phosphate: step 5/5.</text>
</comment>
<evidence type="ECO:0000256" key="3">
    <source>
        <dbReference type="ARBA" id="ARBA00008663"/>
    </source>
</evidence>
<proteinExistence type="inferred from homology"/>
<dbReference type="PRINTS" id="PR01050">
    <property type="entry name" value="PYRUVTKNASE"/>
</dbReference>
<dbReference type="Proteomes" id="UP000319486">
    <property type="component" value="Unassembled WGS sequence"/>
</dbReference>
<dbReference type="PANTHER" id="PTHR11817">
    <property type="entry name" value="PYRUVATE KINASE"/>
    <property type="match status" value="1"/>
</dbReference>
<name>A0A502FGR7_9GAMM</name>
<dbReference type="Gene3D" id="3.40.1380.20">
    <property type="entry name" value="Pyruvate kinase, C-terminal domain"/>
    <property type="match status" value="1"/>
</dbReference>